<dbReference type="InterPro" id="IPR051238">
    <property type="entry name" value="GDSL_esterase/lipase"/>
</dbReference>
<protein>
    <recommendedName>
        <fullName evidence="10">GDSL esterase/lipase</fullName>
    </recommendedName>
</protein>
<accession>A0ABD3H363</accession>
<evidence type="ECO:0000256" key="5">
    <source>
        <dbReference type="ARBA" id="ARBA00022801"/>
    </source>
</evidence>
<proteinExistence type="inferred from homology"/>
<evidence type="ECO:0000256" key="3">
    <source>
        <dbReference type="ARBA" id="ARBA00022525"/>
    </source>
</evidence>
<feature type="chain" id="PRO_5044764623" description="GDSL esterase/lipase" evidence="7">
    <location>
        <begin position="21"/>
        <end position="360"/>
    </location>
</feature>
<evidence type="ECO:0000256" key="4">
    <source>
        <dbReference type="ARBA" id="ARBA00022729"/>
    </source>
</evidence>
<gene>
    <name evidence="8" type="ORF">R1sor_002586</name>
</gene>
<evidence type="ECO:0000256" key="1">
    <source>
        <dbReference type="ARBA" id="ARBA00004613"/>
    </source>
</evidence>
<evidence type="ECO:0000256" key="7">
    <source>
        <dbReference type="SAM" id="SignalP"/>
    </source>
</evidence>
<dbReference type="PANTHER" id="PTHR45650">
    <property type="entry name" value="GDSL-LIKE LIPASE/ACYLHYDROLASE-RELATED"/>
    <property type="match status" value="1"/>
</dbReference>
<evidence type="ECO:0000313" key="8">
    <source>
        <dbReference type="EMBL" id="KAL3684564.1"/>
    </source>
</evidence>
<evidence type="ECO:0008006" key="10">
    <source>
        <dbReference type="Google" id="ProtNLM"/>
    </source>
</evidence>
<name>A0ABD3H363_9MARC</name>
<organism evidence="8 9">
    <name type="scientific">Riccia sorocarpa</name>
    <dbReference type="NCBI Taxonomy" id="122646"/>
    <lineage>
        <taxon>Eukaryota</taxon>
        <taxon>Viridiplantae</taxon>
        <taxon>Streptophyta</taxon>
        <taxon>Embryophyta</taxon>
        <taxon>Marchantiophyta</taxon>
        <taxon>Marchantiopsida</taxon>
        <taxon>Marchantiidae</taxon>
        <taxon>Marchantiales</taxon>
        <taxon>Ricciaceae</taxon>
        <taxon>Riccia</taxon>
    </lineage>
</organism>
<keyword evidence="9" id="KW-1185">Reference proteome</keyword>
<dbReference type="InterPro" id="IPR001087">
    <property type="entry name" value="GDSL"/>
</dbReference>
<reference evidence="8 9" key="1">
    <citation type="submission" date="2024-09" db="EMBL/GenBank/DDBJ databases">
        <title>Chromosome-scale assembly of Riccia sorocarpa.</title>
        <authorList>
            <person name="Paukszto L."/>
        </authorList>
    </citation>
    <scope>NUCLEOTIDE SEQUENCE [LARGE SCALE GENOMIC DNA]</scope>
    <source>
        <strain evidence="8">LP-2024</strain>
        <tissue evidence="8">Aerial parts of the thallus</tissue>
    </source>
</reference>
<dbReference type="PANTHER" id="PTHR45650:SF81">
    <property type="match status" value="1"/>
</dbReference>
<dbReference type="AlphaFoldDB" id="A0ABD3H363"/>
<feature type="signal peptide" evidence="7">
    <location>
        <begin position="1"/>
        <end position="20"/>
    </location>
</feature>
<dbReference type="Proteomes" id="UP001633002">
    <property type="component" value="Unassembled WGS sequence"/>
</dbReference>
<dbReference type="InterPro" id="IPR036514">
    <property type="entry name" value="SGNH_hydro_sf"/>
</dbReference>
<evidence type="ECO:0000256" key="6">
    <source>
        <dbReference type="ARBA" id="ARBA00022963"/>
    </source>
</evidence>
<sequence>MAHIVIAAFVFVLLVHSTQAQEGNNSRAYFVLGDSLVDPGNNNYIFTLARANWLPNGIDFPQGATGRFCNGRTVVDVLSELLNIPYIPPYLDPNTRGASILGGVNFASAAAGILDETGADYLDRITLNQQLVQYRNIQQQFIQQLGADAATQVFNKAIYFFIIGGNDYINNYLQLNSVSRNQYTPEEFGYHIADQFARQLSELYDMGARKIFVSNVGPLGCTPDQLAMHFSISGNCIAEVNDYVRIFNGHLKRKLNNLTVELPGSIFLYANAYDLVYDRAVNPPPYGLTVVNTGCCGAGLYNGMTPCFSSFTPCENRNQYLFWDAFHPTDAVNVQLANAYFYGDRSIISPMNVQQLAAID</sequence>
<dbReference type="InterPro" id="IPR035669">
    <property type="entry name" value="SGNH_plant_lipase-like"/>
</dbReference>
<comment type="subcellular location">
    <subcellularLocation>
        <location evidence="1">Secreted</location>
    </subcellularLocation>
</comment>
<comment type="similarity">
    <text evidence="2">Belongs to the 'GDSL' lipolytic enzyme family.</text>
</comment>
<dbReference type="EMBL" id="JBJQOH010000006">
    <property type="protein sequence ID" value="KAL3684564.1"/>
    <property type="molecule type" value="Genomic_DNA"/>
</dbReference>
<dbReference type="GO" id="GO:0016042">
    <property type="term" value="P:lipid catabolic process"/>
    <property type="evidence" value="ECO:0007669"/>
    <property type="project" value="UniProtKB-KW"/>
</dbReference>
<keyword evidence="4 7" id="KW-0732">Signal</keyword>
<comment type="caution">
    <text evidence="8">The sequence shown here is derived from an EMBL/GenBank/DDBJ whole genome shotgun (WGS) entry which is preliminary data.</text>
</comment>
<evidence type="ECO:0000313" key="9">
    <source>
        <dbReference type="Proteomes" id="UP001633002"/>
    </source>
</evidence>
<evidence type="ECO:0000256" key="2">
    <source>
        <dbReference type="ARBA" id="ARBA00008668"/>
    </source>
</evidence>
<dbReference type="Pfam" id="PF00657">
    <property type="entry name" value="Lipase_GDSL"/>
    <property type="match status" value="1"/>
</dbReference>
<keyword evidence="6" id="KW-0442">Lipid degradation</keyword>
<dbReference type="CDD" id="cd01837">
    <property type="entry name" value="SGNH_plant_lipase_like"/>
    <property type="match status" value="1"/>
</dbReference>
<dbReference type="GO" id="GO:0005576">
    <property type="term" value="C:extracellular region"/>
    <property type="evidence" value="ECO:0007669"/>
    <property type="project" value="UniProtKB-SubCell"/>
</dbReference>
<keyword evidence="6" id="KW-0443">Lipid metabolism</keyword>
<dbReference type="Gene3D" id="3.40.50.1110">
    <property type="entry name" value="SGNH hydrolase"/>
    <property type="match status" value="1"/>
</dbReference>
<keyword evidence="5" id="KW-0378">Hydrolase</keyword>
<dbReference type="GO" id="GO:0016787">
    <property type="term" value="F:hydrolase activity"/>
    <property type="evidence" value="ECO:0007669"/>
    <property type="project" value="UniProtKB-KW"/>
</dbReference>
<keyword evidence="3" id="KW-0964">Secreted</keyword>